<proteinExistence type="predicted"/>
<organism evidence="1">
    <name type="scientific">marine sediment metagenome</name>
    <dbReference type="NCBI Taxonomy" id="412755"/>
    <lineage>
        <taxon>unclassified sequences</taxon>
        <taxon>metagenomes</taxon>
        <taxon>ecological metagenomes</taxon>
    </lineage>
</organism>
<dbReference type="EMBL" id="BARS01020558">
    <property type="protein sequence ID" value="GAG08700.1"/>
    <property type="molecule type" value="Genomic_DNA"/>
</dbReference>
<dbReference type="AlphaFoldDB" id="X0USK9"/>
<feature type="non-terminal residue" evidence="1">
    <location>
        <position position="1"/>
    </location>
</feature>
<sequence>ILQRLTQSENQDDESYQQLIEFLGDHIPDVPNRASTKNRD</sequence>
<name>X0USK9_9ZZZZ</name>
<comment type="caution">
    <text evidence="1">The sequence shown here is derived from an EMBL/GenBank/DDBJ whole genome shotgun (WGS) entry which is preliminary data.</text>
</comment>
<gene>
    <name evidence="1" type="ORF">S01H1_33134</name>
</gene>
<accession>X0USK9</accession>
<evidence type="ECO:0000313" key="1">
    <source>
        <dbReference type="EMBL" id="GAG08700.1"/>
    </source>
</evidence>
<protein>
    <submittedName>
        <fullName evidence="1">Uncharacterized protein</fullName>
    </submittedName>
</protein>
<reference evidence="1" key="1">
    <citation type="journal article" date="2014" name="Front. Microbiol.">
        <title>High frequency of phylogenetically diverse reductive dehalogenase-homologous genes in deep subseafloor sedimentary metagenomes.</title>
        <authorList>
            <person name="Kawai M."/>
            <person name="Futagami T."/>
            <person name="Toyoda A."/>
            <person name="Takaki Y."/>
            <person name="Nishi S."/>
            <person name="Hori S."/>
            <person name="Arai W."/>
            <person name="Tsubouchi T."/>
            <person name="Morono Y."/>
            <person name="Uchiyama I."/>
            <person name="Ito T."/>
            <person name="Fujiyama A."/>
            <person name="Inagaki F."/>
            <person name="Takami H."/>
        </authorList>
    </citation>
    <scope>NUCLEOTIDE SEQUENCE</scope>
    <source>
        <strain evidence="1">Expedition CK06-06</strain>
    </source>
</reference>